<proteinExistence type="predicted"/>
<comment type="caution">
    <text evidence="2">The sequence shown here is derived from an EMBL/GenBank/DDBJ whole genome shotgun (WGS) entry which is preliminary data.</text>
</comment>
<dbReference type="Proteomes" id="UP000567246">
    <property type="component" value="Unassembled WGS sequence"/>
</dbReference>
<dbReference type="EMBL" id="JACHMW010000001">
    <property type="protein sequence ID" value="MBB5849297.1"/>
    <property type="molecule type" value="Genomic_DNA"/>
</dbReference>
<dbReference type="NCBIfam" id="TIGR03624">
    <property type="entry name" value="putative hydrolase"/>
    <property type="match status" value="1"/>
</dbReference>
<dbReference type="Gene3D" id="1.20.150.30">
    <property type="entry name" value="Zincin-like metallopeptidase, N-terminal domain"/>
    <property type="match status" value="1"/>
</dbReference>
<evidence type="ECO:0000313" key="2">
    <source>
        <dbReference type="EMBL" id="MBB5849297.1"/>
    </source>
</evidence>
<dbReference type="InterPro" id="IPR018766">
    <property type="entry name" value="Zinicin_2"/>
</dbReference>
<evidence type="ECO:0000313" key="3">
    <source>
        <dbReference type="Proteomes" id="UP000567246"/>
    </source>
</evidence>
<dbReference type="InterPro" id="IPR042271">
    <property type="entry name" value="Zinicin_2_N"/>
</dbReference>
<gene>
    <name evidence="2" type="ORF">HDA33_001861</name>
</gene>
<dbReference type="AlphaFoldDB" id="A0A7W9JL54"/>
<dbReference type="NCBIfam" id="TIGR03883">
    <property type="entry name" value="DUF2342_F420"/>
    <property type="match status" value="1"/>
</dbReference>
<evidence type="ECO:0000256" key="1">
    <source>
        <dbReference type="SAM" id="MobiDB-lite"/>
    </source>
</evidence>
<keyword evidence="3" id="KW-1185">Reference proteome</keyword>
<feature type="region of interest" description="Disordered" evidence="1">
    <location>
        <begin position="228"/>
        <end position="258"/>
    </location>
</feature>
<dbReference type="SUPFAM" id="SSF55486">
    <property type="entry name" value="Metalloproteases ('zincins'), catalytic domain"/>
    <property type="match status" value="1"/>
</dbReference>
<dbReference type="InterPro" id="IPR022454">
    <property type="entry name" value="CHP03883_F420-assoc"/>
</dbReference>
<sequence>MDTAPADRVPQPVDWAFAARTAAALAPAGPRFTAREAAREAAGLRAAAEASVPHVHRLTGLAAAEDLRDSQVLVVDRPTWSASATQSFATMLEPTFAHLQATRPQEYQAALTPVARHATALEMGGILAWLSGKVLGQYDPFAGPSGGRLLLNAPSVAQVRTEINVDPEDFRLWVCLHEQTHRVQFAAAPWLRGHLQEQITALASGLFDKAESLPERLRSALAAANPLGRGSGAGAASTGPASGPDDGRPGPAQAGGDVVPARGAGLLGALQDEEDRARLSHVTAVMSLLEGHANVVMDGVDADVVSSVKTIRRRFEDRADRRSPLDRMLRRLLGMDAKMAQYRDGQRFVSAAVAELGMDGFNVVWDAPELLPTEDELHRPERWTARVRAQA</sequence>
<organism evidence="2 3">
    <name type="scientific">Micrococcus endophyticus</name>
    <dbReference type="NCBI Taxonomy" id="455343"/>
    <lineage>
        <taxon>Bacteria</taxon>
        <taxon>Bacillati</taxon>
        <taxon>Actinomycetota</taxon>
        <taxon>Actinomycetes</taxon>
        <taxon>Micrococcales</taxon>
        <taxon>Micrococcaceae</taxon>
        <taxon>Micrococcus</taxon>
    </lineage>
</organism>
<reference evidence="2 3" key="1">
    <citation type="submission" date="2020-08" db="EMBL/GenBank/DDBJ databases">
        <title>Sequencing the genomes of 1000 actinobacteria strains.</title>
        <authorList>
            <person name="Klenk H.-P."/>
        </authorList>
    </citation>
    <scope>NUCLEOTIDE SEQUENCE [LARGE SCALE GENOMIC DNA]</scope>
    <source>
        <strain evidence="2 3">DSM 17945</strain>
    </source>
</reference>
<dbReference type="Pfam" id="PF10103">
    <property type="entry name" value="Zincin_2"/>
    <property type="match status" value="1"/>
</dbReference>
<feature type="compositionally biased region" description="Low complexity" evidence="1">
    <location>
        <begin position="234"/>
        <end position="244"/>
    </location>
</feature>
<dbReference type="PANTHER" id="PTHR39420">
    <property type="match status" value="1"/>
</dbReference>
<protein>
    <submittedName>
        <fullName evidence="2">Coenzyme F420 biosynthesis associated uncharacterized protein</fullName>
    </submittedName>
</protein>
<dbReference type="PANTHER" id="PTHR39420:SF1">
    <property type="entry name" value="HYDROLASE"/>
    <property type="match status" value="1"/>
</dbReference>
<name>A0A7W9JL54_9MICC</name>
<accession>A0A7W9JL54</accession>
<dbReference type="RefSeq" id="WP_158493671.1">
    <property type="nucleotide sequence ID" value="NZ_BAABAG010000009.1"/>
</dbReference>